<feature type="compositionally biased region" description="Polar residues" evidence="1">
    <location>
        <begin position="253"/>
        <end position="268"/>
    </location>
</feature>
<comment type="caution">
    <text evidence="2">The sequence shown here is derived from an EMBL/GenBank/DDBJ whole genome shotgun (WGS) entry which is preliminary data.</text>
</comment>
<name>A0AAJ0D9A6_9PEZI</name>
<dbReference type="EMBL" id="JAWDJX010000039">
    <property type="protein sequence ID" value="KAK3049504.1"/>
    <property type="molecule type" value="Genomic_DNA"/>
</dbReference>
<feature type="region of interest" description="Disordered" evidence="1">
    <location>
        <begin position="85"/>
        <end position="279"/>
    </location>
</feature>
<accession>A0AAJ0D9A6</accession>
<reference evidence="2" key="1">
    <citation type="submission" date="2023-04" db="EMBL/GenBank/DDBJ databases">
        <title>Black Yeasts Isolated from many extreme environments.</title>
        <authorList>
            <person name="Coleine C."/>
            <person name="Stajich J.E."/>
            <person name="Selbmann L."/>
        </authorList>
    </citation>
    <scope>NUCLEOTIDE SEQUENCE</scope>
    <source>
        <strain evidence="2">CCFEE 5312</strain>
    </source>
</reference>
<gene>
    <name evidence="2" type="ORF">LTR09_009171</name>
</gene>
<sequence length="279" mass="29759">MLRSLSVPQIRWGEIPLPFGRTLNDSMQAYDTISQRAGTQALIPPNLLPSVGPQTPSPLSAPVTLKRNFPFENINVGREIRPKPSSIESVYGQASPIEQPPRKKRGRPTKAEAAARAEAQGGVGESSSATRPMSTGGLLPFPPAPAAEPGAVAETSPTEELRLIAPPVSRMPISSIITPTAPTTTSQSSSSSGKRRRGRSARSEPESFPMAGTLGTRPTALQQYESPYAGAGPDPSPAMTAVMRHRDEPRPTSPRQIETRTPATTYPPSTLMPEHTRST</sequence>
<proteinExistence type="predicted"/>
<evidence type="ECO:0000313" key="3">
    <source>
        <dbReference type="Proteomes" id="UP001271007"/>
    </source>
</evidence>
<feature type="compositionally biased region" description="Low complexity" evidence="1">
    <location>
        <begin position="174"/>
        <end position="192"/>
    </location>
</feature>
<keyword evidence="3" id="KW-1185">Reference proteome</keyword>
<organism evidence="2 3">
    <name type="scientific">Extremus antarcticus</name>
    <dbReference type="NCBI Taxonomy" id="702011"/>
    <lineage>
        <taxon>Eukaryota</taxon>
        <taxon>Fungi</taxon>
        <taxon>Dikarya</taxon>
        <taxon>Ascomycota</taxon>
        <taxon>Pezizomycotina</taxon>
        <taxon>Dothideomycetes</taxon>
        <taxon>Dothideomycetidae</taxon>
        <taxon>Mycosphaerellales</taxon>
        <taxon>Extremaceae</taxon>
        <taxon>Extremus</taxon>
    </lineage>
</organism>
<evidence type="ECO:0000313" key="2">
    <source>
        <dbReference type="EMBL" id="KAK3049504.1"/>
    </source>
</evidence>
<evidence type="ECO:0000256" key="1">
    <source>
        <dbReference type="SAM" id="MobiDB-lite"/>
    </source>
</evidence>
<protein>
    <submittedName>
        <fullName evidence="2">Uncharacterized protein</fullName>
    </submittedName>
</protein>
<dbReference type="AlphaFoldDB" id="A0AAJ0D9A6"/>
<dbReference type="Proteomes" id="UP001271007">
    <property type="component" value="Unassembled WGS sequence"/>
</dbReference>